<dbReference type="Proteomes" id="UP001145050">
    <property type="component" value="Unassembled WGS sequence"/>
</dbReference>
<dbReference type="Gene3D" id="2.40.50.140">
    <property type="entry name" value="Nucleic acid-binding proteins"/>
    <property type="match status" value="2"/>
</dbReference>
<dbReference type="InterPro" id="IPR012340">
    <property type="entry name" value="NA-bd_OB-fold"/>
</dbReference>
<evidence type="ECO:0000313" key="3">
    <source>
        <dbReference type="EMBL" id="MDC3423192.1"/>
    </source>
</evidence>
<dbReference type="EMBL" id="JAMQKB010000001">
    <property type="protein sequence ID" value="MDC3423192.1"/>
    <property type="molecule type" value="Genomic_DNA"/>
</dbReference>
<dbReference type="PROSITE" id="PS50126">
    <property type="entry name" value="S1"/>
    <property type="match status" value="1"/>
</dbReference>
<dbReference type="PIRSF" id="PIRSF012524">
    <property type="entry name" value="YitL_S1"/>
    <property type="match status" value="1"/>
</dbReference>
<comment type="caution">
    <text evidence="3">The sequence shown here is derived from an EMBL/GenBank/DDBJ whole genome shotgun (WGS) entry which is preliminary data.</text>
</comment>
<dbReference type="PANTHER" id="PTHR37296:SF1">
    <property type="entry name" value="CONSERVED VIRULENCE FACTOR B"/>
    <property type="match status" value="1"/>
</dbReference>
<feature type="domain" description="S1 motif" evidence="2">
    <location>
        <begin position="153"/>
        <end position="213"/>
    </location>
</feature>
<evidence type="ECO:0000313" key="4">
    <source>
        <dbReference type="Proteomes" id="UP001145050"/>
    </source>
</evidence>
<name>A0A9X3WNB9_9BACI</name>
<dbReference type="Pfam" id="PF13509">
    <property type="entry name" value="S1_2"/>
    <property type="match status" value="1"/>
</dbReference>
<dbReference type="Gene3D" id="1.10.10.10">
    <property type="entry name" value="Winged helix-like DNA-binding domain superfamily/Winged helix DNA-binding domain"/>
    <property type="match status" value="1"/>
</dbReference>
<accession>A0A9X3WNB9</accession>
<protein>
    <submittedName>
        <fullName evidence="3">S1-like domain-containing RNA-binding protein</fullName>
    </submittedName>
</protein>
<dbReference type="InterPro" id="IPR040764">
    <property type="entry name" value="CvfB_WH"/>
</dbReference>
<dbReference type="InterPro" id="IPR039566">
    <property type="entry name" value="CvfB_S1_st"/>
</dbReference>
<dbReference type="Pfam" id="PF21543">
    <property type="entry name" value="CvfB_2nd"/>
    <property type="match status" value="1"/>
</dbReference>
<dbReference type="SUPFAM" id="SSF50249">
    <property type="entry name" value="Nucleic acid-binding proteins"/>
    <property type="match status" value="1"/>
</dbReference>
<evidence type="ECO:0000259" key="2">
    <source>
        <dbReference type="PROSITE" id="PS50126"/>
    </source>
</evidence>
<dbReference type="InterPro" id="IPR003029">
    <property type="entry name" value="S1_domain"/>
</dbReference>
<proteinExistence type="inferred from homology"/>
<keyword evidence="4" id="KW-1185">Reference proteome</keyword>
<gene>
    <name evidence="3" type="ORF">NC797_01550</name>
</gene>
<dbReference type="Pfam" id="PF21191">
    <property type="entry name" value="CvfB_1st"/>
    <property type="match status" value="1"/>
</dbReference>
<comment type="similarity">
    <text evidence="1">Belongs to the CvfB family.</text>
</comment>
<dbReference type="InterPro" id="IPR048588">
    <property type="entry name" value="CvfB_S1_2nd"/>
</dbReference>
<sequence>MALEVGAIHKLIVLRKIDTGYVLKNGTNEVLLHKKETKGELEVDQEIEVFLYHDKKGQVVATMSLPNIRVDTYDWAEVVEVVKDLGVFVSIGIAKEILVSKDDLPLIERVWPQVGDMLYVTLSTDKQGRLLAIPITEGVFEGEWETAPSSINNTPINGRVYRTNKEGSVILTEEGYRGFIHHTERKAEPRLGQWVEGRVIAVKEDGTINVSLRPLKREGMVKDADMILKHIEKNSGVIPFSDKSDPEDIDKTFHISKASFKRALGKLMKEGKVIQKDGKTFLKEEKNQTI</sequence>
<dbReference type="SMART" id="SM00316">
    <property type="entry name" value="S1"/>
    <property type="match status" value="3"/>
</dbReference>
<dbReference type="AlphaFoldDB" id="A0A9X3WNB9"/>
<dbReference type="InterPro" id="IPR014464">
    <property type="entry name" value="CvfB_fam"/>
</dbReference>
<dbReference type="GO" id="GO:0003676">
    <property type="term" value="F:nucleic acid binding"/>
    <property type="evidence" value="ECO:0007669"/>
    <property type="project" value="InterPro"/>
</dbReference>
<evidence type="ECO:0000256" key="1">
    <source>
        <dbReference type="PIRNR" id="PIRNR012524"/>
    </source>
</evidence>
<organism evidence="3 4">
    <name type="scientific">Terrihalobacillus insolitus</name>
    <dbReference type="NCBI Taxonomy" id="2950438"/>
    <lineage>
        <taxon>Bacteria</taxon>
        <taxon>Bacillati</taxon>
        <taxon>Bacillota</taxon>
        <taxon>Bacilli</taxon>
        <taxon>Bacillales</taxon>
        <taxon>Bacillaceae</taxon>
        <taxon>Terrihalobacillus</taxon>
    </lineage>
</organism>
<dbReference type="InterPro" id="IPR036388">
    <property type="entry name" value="WH-like_DNA-bd_sf"/>
</dbReference>
<dbReference type="InterPro" id="IPR048587">
    <property type="entry name" value="CvfB_S1_3rd"/>
</dbReference>
<dbReference type="Pfam" id="PF17783">
    <property type="entry name" value="WHD_CvfB"/>
    <property type="match status" value="1"/>
</dbReference>
<dbReference type="PANTHER" id="PTHR37296">
    <property type="entry name" value="CONSERVED VIRULENCE FACTOR B"/>
    <property type="match status" value="1"/>
</dbReference>
<reference evidence="3" key="1">
    <citation type="submission" date="2022-06" db="EMBL/GenBank/DDBJ databases">
        <title>Aquibacillus sp. a new bacterium isolated from soil saline samples.</title>
        <authorList>
            <person name="Galisteo C."/>
            <person name="De La Haba R."/>
            <person name="Sanchez-Porro C."/>
            <person name="Ventosa A."/>
        </authorList>
    </citation>
    <scope>NUCLEOTIDE SEQUENCE</scope>
    <source>
        <strain evidence="3">3ASR75-11</strain>
    </source>
</reference>
<dbReference type="RefSeq" id="WP_272434858.1">
    <property type="nucleotide sequence ID" value="NZ_JAMQKB010000001.1"/>
</dbReference>